<evidence type="ECO:0000256" key="7">
    <source>
        <dbReference type="ARBA" id="ARBA00022989"/>
    </source>
</evidence>
<proteinExistence type="inferred from homology"/>
<keyword evidence="9 14" id="KW-0472">Membrane</keyword>
<dbReference type="GO" id="GO:0005921">
    <property type="term" value="C:gap junction"/>
    <property type="evidence" value="ECO:0007669"/>
    <property type="project" value="UniProtKB-UniRule"/>
</dbReference>
<evidence type="ECO:0000313" key="15">
    <source>
        <dbReference type="Proteomes" id="UP001732780"/>
    </source>
</evidence>
<dbReference type="AlphaFoldDB" id="A0A9W3FEH6"/>
<name>A0A9W3FEH6_CAMBA</name>
<evidence type="ECO:0000256" key="11">
    <source>
        <dbReference type="ARBA" id="ARBA00023303"/>
    </source>
</evidence>
<dbReference type="GO" id="GO:0032732">
    <property type="term" value="P:positive regulation of interleukin-1 production"/>
    <property type="evidence" value="ECO:0007669"/>
    <property type="project" value="InterPro"/>
</dbReference>
<dbReference type="GO" id="GO:0034220">
    <property type="term" value="P:monoatomic ion transmembrane transport"/>
    <property type="evidence" value="ECO:0007669"/>
    <property type="project" value="UniProtKB-KW"/>
</dbReference>
<reference evidence="16" key="1">
    <citation type="submission" date="2025-08" db="UniProtKB">
        <authorList>
            <consortium name="RefSeq"/>
        </authorList>
    </citation>
    <scope>IDENTIFICATION</scope>
    <source>
        <tissue evidence="16">Blood</tissue>
    </source>
</reference>
<evidence type="ECO:0000256" key="10">
    <source>
        <dbReference type="ARBA" id="ARBA00023180"/>
    </source>
</evidence>
<keyword evidence="8 14" id="KW-0406">Ion transport</keyword>
<evidence type="ECO:0000313" key="16">
    <source>
        <dbReference type="RefSeq" id="XP_010971655.2"/>
    </source>
</evidence>
<comment type="PTM">
    <text evidence="12">S-nitrosylation inhibits channel currents and ATP release.</text>
</comment>
<dbReference type="CTD" id="24145"/>
<comment type="function">
    <text evidence="14">Structural component of the gap junctions and the hemichannels.</text>
</comment>
<keyword evidence="11 14" id="KW-0407">Ion channel</keyword>
<keyword evidence="7 14" id="KW-1133">Transmembrane helix</keyword>
<dbReference type="PANTHER" id="PTHR15759">
    <property type="entry name" value="PANNEXIN"/>
    <property type="match status" value="1"/>
</dbReference>
<evidence type="ECO:0000256" key="9">
    <source>
        <dbReference type="ARBA" id="ARBA00023136"/>
    </source>
</evidence>
<evidence type="ECO:0000256" key="4">
    <source>
        <dbReference type="ARBA" id="ARBA00022475"/>
    </source>
</evidence>
<dbReference type="GO" id="GO:0005886">
    <property type="term" value="C:plasma membrane"/>
    <property type="evidence" value="ECO:0007669"/>
    <property type="project" value="UniProtKB-SubCell"/>
</dbReference>
<dbReference type="Proteomes" id="UP001732780">
    <property type="component" value="Chromosome 10"/>
</dbReference>
<dbReference type="OrthoDB" id="5867527at2759"/>
<keyword evidence="6" id="KW-0256">Endoplasmic reticulum</keyword>
<dbReference type="GO" id="GO:0006812">
    <property type="term" value="P:monoatomic cation transport"/>
    <property type="evidence" value="ECO:0007669"/>
    <property type="project" value="InterPro"/>
</dbReference>
<keyword evidence="10 13" id="KW-0325">Glycoprotein</keyword>
<comment type="similarity">
    <text evidence="14">Belongs to the pannexin family.</text>
</comment>
<sequence length="426" mass="47976">MAIAHLATEYVFSDFLLKEPSEPKFKGLRLELAVDKMVTCIAVGLPLLLISLAFAQEISIGTQISCFSPSSFSWRQASFVDSYCWAAVQQKDSLRGDSENLPLCLHKFFPYILLLVAILLYLPSLFWRFTAAPHLCSDLKFIMEELDKVYNRAIKAAKSVRDLDLRDGACPAPENENMGQSLWEISESHFKYPIVEQYLKTKKNSSNLIVKYVGCRVLSLSIILLAGVYLGYYFSLSSLSDEFVCSIKSGILKNDSTVPDQFQCKLIAVGIFQLLSFINLVVYVLLAPVVVYMLFVPFRQKTDVLKVYEILPTFDVLHFKSEGYNDLSLYILFLEENISELKSYKCLKVLENIKSSGQGIDPMLLLTNLGMIKMDVVDGKNPKPVEIMGDEQGDQTTELTDLNVHGETKISNGEKNARQRLLDSSL</sequence>
<gene>
    <name evidence="16" type="primary">PANX1</name>
    <name evidence="14" type="synonym">PANX</name>
</gene>
<dbReference type="GO" id="GO:0005789">
    <property type="term" value="C:endoplasmic reticulum membrane"/>
    <property type="evidence" value="ECO:0007669"/>
    <property type="project" value="UniProtKB-SubCell"/>
</dbReference>
<comment type="subcellular location">
    <subcellularLocation>
        <location evidence="2 14">Cell membrane</location>
        <topology evidence="2 14">Multi-pass membrane protein</topology>
    </subcellularLocation>
    <subcellularLocation>
        <location evidence="1">Endoplasmic reticulum membrane</location>
        <topology evidence="1">Multi-pass membrane protein</topology>
    </subcellularLocation>
</comment>
<organism evidence="15 16">
    <name type="scientific">Camelus bactrianus</name>
    <name type="common">Bactrian camel</name>
    <dbReference type="NCBI Taxonomy" id="9837"/>
    <lineage>
        <taxon>Eukaryota</taxon>
        <taxon>Metazoa</taxon>
        <taxon>Chordata</taxon>
        <taxon>Craniata</taxon>
        <taxon>Vertebrata</taxon>
        <taxon>Euteleostomi</taxon>
        <taxon>Mammalia</taxon>
        <taxon>Eutheria</taxon>
        <taxon>Laurasiatheria</taxon>
        <taxon>Artiodactyla</taxon>
        <taxon>Tylopoda</taxon>
        <taxon>Camelidae</taxon>
        <taxon>Camelus</taxon>
    </lineage>
</organism>
<evidence type="ECO:0000256" key="8">
    <source>
        <dbReference type="ARBA" id="ARBA00023065"/>
    </source>
</evidence>
<keyword evidence="4" id="KW-1003">Cell membrane</keyword>
<evidence type="ECO:0000256" key="12">
    <source>
        <dbReference type="PIRSR" id="PIRSR600990-50"/>
    </source>
</evidence>
<evidence type="ECO:0000256" key="3">
    <source>
        <dbReference type="ARBA" id="ARBA00022448"/>
    </source>
</evidence>
<accession>A0A9W3FEH6</accession>
<protein>
    <recommendedName>
        <fullName evidence="14">Pannexin</fullName>
    </recommendedName>
</protein>
<dbReference type="KEGG" id="cbai:105083497"/>
<dbReference type="GO" id="GO:0007267">
    <property type="term" value="P:cell-cell signaling"/>
    <property type="evidence" value="ECO:0007669"/>
    <property type="project" value="TreeGrafter"/>
</dbReference>
<dbReference type="RefSeq" id="XP_010971655.2">
    <property type="nucleotide sequence ID" value="XM_010973353.3"/>
</dbReference>
<evidence type="ECO:0000256" key="1">
    <source>
        <dbReference type="ARBA" id="ARBA00004477"/>
    </source>
</evidence>
<keyword evidence="15" id="KW-1185">Reference proteome</keyword>
<evidence type="ECO:0000256" key="13">
    <source>
        <dbReference type="PIRSR" id="PIRSR600990-51"/>
    </source>
</evidence>
<dbReference type="InterPro" id="IPR000990">
    <property type="entry name" value="Innexin"/>
</dbReference>
<dbReference type="PROSITE" id="PS51013">
    <property type="entry name" value="PANNEXIN"/>
    <property type="match status" value="1"/>
</dbReference>
<dbReference type="GeneID" id="105083497"/>
<dbReference type="GO" id="GO:0022829">
    <property type="term" value="F:wide pore channel activity"/>
    <property type="evidence" value="ECO:0007669"/>
    <property type="project" value="TreeGrafter"/>
</dbReference>
<evidence type="ECO:0000256" key="6">
    <source>
        <dbReference type="ARBA" id="ARBA00022824"/>
    </source>
</evidence>
<keyword evidence="3 14" id="KW-0813">Transport</keyword>
<evidence type="ECO:0000256" key="2">
    <source>
        <dbReference type="ARBA" id="ARBA00004651"/>
    </source>
</evidence>
<evidence type="ECO:0000256" key="14">
    <source>
        <dbReference type="RuleBase" id="RU010713"/>
    </source>
</evidence>
<evidence type="ECO:0000256" key="5">
    <source>
        <dbReference type="ARBA" id="ARBA00022692"/>
    </source>
</evidence>
<dbReference type="PANTHER" id="PTHR15759:SF5">
    <property type="entry name" value="PANNEXIN-1"/>
    <property type="match status" value="1"/>
</dbReference>
<dbReference type="InterPro" id="IPR039099">
    <property type="entry name" value="Pannexin"/>
</dbReference>
<keyword evidence="12" id="KW-0702">S-nitrosylation</keyword>
<keyword evidence="5 14" id="KW-0812">Transmembrane</keyword>
<dbReference type="Pfam" id="PF00876">
    <property type="entry name" value="Innexin"/>
    <property type="match status" value="1"/>
</dbReference>